<reference evidence="5 6" key="1">
    <citation type="submission" date="2021-04" db="EMBL/GenBank/DDBJ databases">
        <authorList>
            <person name="Rakotoarivonina H."/>
        </authorList>
    </citation>
    <scope>NUCLEOTIDE SEQUENCE [LARGE SCALE GENOMIC DNA]</scope>
    <source>
        <strain evidence="5 6">XE</strain>
    </source>
</reference>
<evidence type="ECO:0000256" key="2">
    <source>
        <dbReference type="ARBA" id="ARBA00022525"/>
    </source>
</evidence>
<evidence type="ECO:0000256" key="1">
    <source>
        <dbReference type="ARBA" id="ARBA00004613"/>
    </source>
</evidence>
<dbReference type="Gene3D" id="2.40.50.120">
    <property type="match status" value="1"/>
</dbReference>
<protein>
    <recommendedName>
        <fullName evidence="7">Tissue inhibitor of metalloproteinase</fullName>
    </recommendedName>
</protein>
<comment type="caution">
    <text evidence="5">The sequence shown here is derived from an EMBL/GenBank/DDBJ whole genome shotgun (WGS) entry which is preliminary data.</text>
</comment>
<accession>A0ABN7RVN2</accession>
<dbReference type="InterPro" id="IPR008993">
    <property type="entry name" value="TIMP-like_OB-fold"/>
</dbReference>
<dbReference type="Proteomes" id="UP000681526">
    <property type="component" value="Unassembled WGS sequence"/>
</dbReference>
<evidence type="ECO:0000256" key="4">
    <source>
        <dbReference type="SAM" id="SignalP"/>
    </source>
</evidence>
<feature type="chain" id="PRO_5047199028" description="Tissue inhibitor of metalloproteinase" evidence="4">
    <location>
        <begin position="31"/>
        <end position="189"/>
    </location>
</feature>
<gene>
    <name evidence="5" type="primary">txxe 1151</name>
    <name evidence="5" type="ORF">TXXE_08380</name>
</gene>
<keyword evidence="6" id="KW-1185">Reference proteome</keyword>
<dbReference type="EMBL" id="CAJRAY010000038">
    <property type="protein sequence ID" value="CAG5084966.1"/>
    <property type="molecule type" value="Genomic_DNA"/>
</dbReference>
<keyword evidence="3" id="KW-0812">Transmembrane</keyword>
<organism evidence="5 6">
    <name type="scientific">Thermobacillus xylanilyticus</name>
    <dbReference type="NCBI Taxonomy" id="76633"/>
    <lineage>
        <taxon>Bacteria</taxon>
        <taxon>Bacillati</taxon>
        <taxon>Bacillota</taxon>
        <taxon>Bacilli</taxon>
        <taxon>Bacillales</taxon>
        <taxon>Paenibacillaceae</taxon>
        <taxon>Thermobacillus</taxon>
    </lineage>
</organism>
<proteinExistence type="predicted"/>
<keyword evidence="2" id="KW-0964">Secreted</keyword>
<feature type="signal peptide" evidence="4">
    <location>
        <begin position="1"/>
        <end position="30"/>
    </location>
</feature>
<keyword evidence="3" id="KW-0472">Membrane</keyword>
<keyword evidence="4" id="KW-0732">Signal</keyword>
<evidence type="ECO:0000313" key="5">
    <source>
        <dbReference type="EMBL" id="CAG5084966.1"/>
    </source>
</evidence>
<evidence type="ECO:0000313" key="6">
    <source>
        <dbReference type="Proteomes" id="UP000681526"/>
    </source>
</evidence>
<dbReference type="SUPFAM" id="SSF50242">
    <property type="entry name" value="TIMP-like"/>
    <property type="match status" value="1"/>
</dbReference>
<evidence type="ECO:0008006" key="7">
    <source>
        <dbReference type="Google" id="ProtNLM"/>
    </source>
</evidence>
<dbReference type="Pfam" id="PF00965">
    <property type="entry name" value="TIMP"/>
    <property type="match status" value="1"/>
</dbReference>
<dbReference type="RefSeq" id="WP_213484212.1">
    <property type="nucleotide sequence ID" value="NZ_CAJRAY010000038.1"/>
</dbReference>
<name>A0ABN7RVN2_THEXY</name>
<evidence type="ECO:0000256" key="3">
    <source>
        <dbReference type="SAM" id="Phobius"/>
    </source>
</evidence>
<sequence>MALRARLFLPVILLSFAGWLFALHPAPVHACSCLQPPPPDEALRQADAVFAGEVTDFRKAEPGNGETLSDLYEAVFRVTAMWKGPDADRIKVLTADPSQLMCGYRFEPGVRYLVYAYETTEGLDTSICTRTTVLDTADYDLSVLGEGTPPPSTRRNDWLIGSGIVFALAAASLTVYVQVRRRRREQGER</sequence>
<feature type="transmembrane region" description="Helical" evidence="3">
    <location>
        <begin position="158"/>
        <end position="179"/>
    </location>
</feature>
<dbReference type="InterPro" id="IPR001820">
    <property type="entry name" value="TIMP"/>
</dbReference>
<keyword evidence="3" id="KW-1133">Transmembrane helix</keyword>
<comment type="subcellular location">
    <subcellularLocation>
        <location evidence="1">Secreted</location>
    </subcellularLocation>
</comment>